<evidence type="ECO:0000313" key="8">
    <source>
        <dbReference type="EMBL" id="WTR73156.1"/>
    </source>
</evidence>
<keyword evidence="3 6" id="KW-0812">Transmembrane</keyword>
<dbReference type="InterPro" id="IPR045214">
    <property type="entry name" value="Surf1/Surf4"/>
</dbReference>
<dbReference type="PANTHER" id="PTHR23427">
    <property type="entry name" value="SURFEIT LOCUS PROTEIN"/>
    <property type="match status" value="1"/>
</dbReference>
<comment type="similarity">
    <text evidence="2 6">Belongs to the SURF1 family.</text>
</comment>
<evidence type="ECO:0000256" key="6">
    <source>
        <dbReference type="RuleBase" id="RU363076"/>
    </source>
</evidence>
<dbReference type="InterPro" id="IPR002994">
    <property type="entry name" value="Surf1/Shy1"/>
</dbReference>
<accession>A0ABZ1LF83</accession>
<keyword evidence="6" id="KW-1003">Cell membrane</keyword>
<sequence>MYRFLLSRQWVILTLIALALIPTMIELGFWQFHRHERRVTQNSLIADNIAAKPRPVEELTSPGHTVPRSDYWRPATATGTFDTTHEVVVRRRTSSDDRIGVHILTPMVLRDGRIVLVNRGWVPAAADQHSFPPVPPAPKGEVTITGRLKADETTGASGIKDLKGLPDRQVMLINSRQQAGLIGGEVLGGYLEQTEPAPAGDTPELIPEPDHDSIGAHMAYAVQWWLFAAGVPVGWVILVRREKLDRKAAASPDSPGNGASGTPERDPEAIQATPSL</sequence>
<keyword evidence="4 6" id="KW-1133">Transmembrane helix</keyword>
<reference evidence="8 9" key="1">
    <citation type="submission" date="2022-10" db="EMBL/GenBank/DDBJ databases">
        <title>The complete genomes of actinobacterial strains from the NBC collection.</title>
        <authorList>
            <person name="Joergensen T.S."/>
            <person name="Alvarez Arevalo M."/>
            <person name="Sterndorff E.B."/>
            <person name="Faurdal D."/>
            <person name="Vuksanovic O."/>
            <person name="Mourched A.-S."/>
            <person name="Charusanti P."/>
            <person name="Shaw S."/>
            <person name="Blin K."/>
            <person name="Weber T."/>
        </authorList>
    </citation>
    <scope>NUCLEOTIDE SEQUENCE [LARGE SCALE GENOMIC DNA]</scope>
    <source>
        <strain evidence="8 9">NBC_00123</strain>
    </source>
</reference>
<evidence type="ECO:0000256" key="3">
    <source>
        <dbReference type="ARBA" id="ARBA00022692"/>
    </source>
</evidence>
<dbReference type="PROSITE" id="PS50895">
    <property type="entry name" value="SURF1"/>
    <property type="match status" value="1"/>
</dbReference>
<evidence type="ECO:0000256" key="2">
    <source>
        <dbReference type="ARBA" id="ARBA00007165"/>
    </source>
</evidence>
<comment type="subcellular location">
    <subcellularLocation>
        <location evidence="6">Cell membrane</location>
        <topology evidence="6">Multi-pass membrane protein</topology>
    </subcellularLocation>
    <subcellularLocation>
        <location evidence="1">Membrane</location>
    </subcellularLocation>
</comment>
<dbReference type="CDD" id="cd06662">
    <property type="entry name" value="SURF1"/>
    <property type="match status" value="1"/>
</dbReference>
<keyword evidence="5 6" id="KW-0472">Membrane</keyword>
<evidence type="ECO:0000256" key="7">
    <source>
        <dbReference type="SAM" id="MobiDB-lite"/>
    </source>
</evidence>
<dbReference type="EMBL" id="CP108188">
    <property type="protein sequence ID" value="WTR73156.1"/>
    <property type="molecule type" value="Genomic_DNA"/>
</dbReference>
<evidence type="ECO:0000256" key="4">
    <source>
        <dbReference type="ARBA" id="ARBA00022989"/>
    </source>
</evidence>
<feature type="transmembrane region" description="Helical" evidence="6">
    <location>
        <begin position="218"/>
        <end position="238"/>
    </location>
</feature>
<evidence type="ECO:0000256" key="5">
    <source>
        <dbReference type="ARBA" id="ARBA00023136"/>
    </source>
</evidence>
<organism evidence="8 9">
    <name type="scientific">Streptomyces zaomyceticus</name>
    <dbReference type="NCBI Taxonomy" id="68286"/>
    <lineage>
        <taxon>Bacteria</taxon>
        <taxon>Bacillati</taxon>
        <taxon>Actinomycetota</taxon>
        <taxon>Actinomycetes</taxon>
        <taxon>Kitasatosporales</taxon>
        <taxon>Streptomycetaceae</taxon>
        <taxon>Streptomyces</taxon>
    </lineage>
</organism>
<feature type="region of interest" description="Disordered" evidence="7">
    <location>
        <begin position="246"/>
        <end position="276"/>
    </location>
</feature>
<evidence type="ECO:0000256" key="1">
    <source>
        <dbReference type="ARBA" id="ARBA00004370"/>
    </source>
</evidence>
<dbReference type="Proteomes" id="UP001622594">
    <property type="component" value="Chromosome"/>
</dbReference>
<gene>
    <name evidence="8" type="ORF">OG814_29665</name>
</gene>
<evidence type="ECO:0000313" key="9">
    <source>
        <dbReference type="Proteomes" id="UP001622594"/>
    </source>
</evidence>
<dbReference type="RefSeq" id="WP_327161316.1">
    <property type="nucleotide sequence ID" value="NZ_CP108062.1"/>
</dbReference>
<name>A0ABZ1LF83_9ACTN</name>
<feature type="transmembrane region" description="Helical" evidence="6">
    <location>
        <begin position="12"/>
        <end position="32"/>
    </location>
</feature>
<dbReference type="PANTHER" id="PTHR23427:SF2">
    <property type="entry name" value="SURFEIT LOCUS PROTEIN 1"/>
    <property type="match status" value="1"/>
</dbReference>
<dbReference type="Pfam" id="PF02104">
    <property type="entry name" value="SURF1"/>
    <property type="match status" value="1"/>
</dbReference>
<protein>
    <recommendedName>
        <fullName evidence="6">SURF1-like protein</fullName>
    </recommendedName>
</protein>
<keyword evidence="9" id="KW-1185">Reference proteome</keyword>
<proteinExistence type="inferred from homology"/>